<dbReference type="InterPro" id="IPR015421">
    <property type="entry name" value="PyrdxlP-dep_Trfase_major"/>
</dbReference>
<dbReference type="PANTHER" id="PTHR30244">
    <property type="entry name" value="TRANSAMINASE"/>
    <property type="match status" value="1"/>
</dbReference>
<organism evidence="1">
    <name type="scientific">marine metagenome</name>
    <dbReference type="NCBI Taxonomy" id="408172"/>
    <lineage>
        <taxon>unclassified sequences</taxon>
        <taxon>metagenomes</taxon>
        <taxon>ecological metagenomes</taxon>
    </lineage>
</organism>
<gene>
    <name evidence="1" type="ORF">METZ01_LOCUS508943</name>
</gene>
<dbReference type="Pfam" id="PF01041">
    <property type="entry name" value="DegT_DnrJ_EryC1"/>
    <property type="match status" value="1"/>
</dbReference>
<dbReference type="GO" id="GO:0000271">
    <property type="term" value="P:polysaccharide biosynthetic process"/>
    <property type="evidence" value="ECO:0007669"/>
    <property type="project" value="TreeGrafter"/>
</dbReference>
<dbReference type="InterPro" id="IPR015424">
    <property type="entry name" value="PyrdxlP-dep_Trfase"/>
</dbReference>
<sequence length="203" mass="22920">MSSLAKKITAILKELFPEPVVLHEPIFEGNEWDYVKQCLDTGWVSSAGKFVDRFERQLEEFTNSRHVIAVVNGTTALHICLQLAEVQQNDEILIPTLTFVATANTVKYCGAIPHFLDSDEKSLGIDPEKLEDYLEEIAEIRSNICINKKTGRPIRAMVAVHTFGHPVDLDPLVELCNRYKLKLVEDAAESLGSYYKECHTGNW</sequence>
<name>A0A383EHG9_9ZZZZ</name>
<reference evidence="1" key="1">
    <citation type="submission" date="2018-05" db="EMBL/GenBank/DDBJ databases">
        <authorList>
            <person name="Lanie J.A."/>
            <person name="Ng W.-L."/>
            <person name="Kazmierczak K.M."/>
            <person name="Andrzejewski T.M."/>
            <person name="Davidsen T.M."/>
            <person name="Wayne K.J."/>
            <person name="Tettelin H."/>
            <person name="Glass J.I."/>
            <person name="Rusch D."/>
            <person name="Podicherti R."/>
            <person name="Tsui H.-C.T."/>
            <person name="Winkler M.E."/>
        </authorList>
    </citation>
    <scope>NUCLEOTIDE SEQUENCE</scope>
</reference>
<dbReference type="PANTHER" id="PTHR30244:SF30">
    <property type="entry name" value="BLR5990 PROTEIN"/>
    <property type="match status" value="1"/>
</dbReference>
<dbReference type="GO" id="GO:0008483">
    <property type="term" value="F:transaminase activity"/>
    <property type="evidence" value="ECO:0007669"/>
    <property type="project" value="TreeGrafter"/>
</dbReference>
<dbReference type="EMBL" id="UINC01225855">
    <property type="protein sequence ID" value="SVE56089.1"/>
    <property type="molecule type" value="Genomic_DNA"/>
</dbReference>
<evidence type="ECO:0000313" key="1">
    <source>
        <dbReference type="EMBL" id="SVE56089.1"/>
    </source>
</evidence>
<dbReference type="Gene3D" id="3.40.640.10">
    <property type="entry name" value="Type I PLP-dependent aspartate aminotransferase-like (Major domain)"/>
    <property type="match status" value="1"/>
</dbReference>
<dbReference type="SUPFAM" id="SSF53383">
    <property type="entry name" value="PLP-dependent transferases"/>
    <property type="match status" value="1"/>
</dbReference>
<proteinExistence type="predicted"/>
<accession>A0A383EHG9</accession>
<dbReference type="InterPro" id="IPR000653">
    <property type="entry name" value="DegT/StrS_aminotransferase"/>
</dbReference>
<dbReference type="AlphaFoldDB" id="A0A383EHG9"/>
<protein>
    <recommendedName>
        <fullName evidence="2">Aminotransferase class I/classII domain-containing protein</fullName>
    </recommendedName>
</protein>
<evidence type="ECO:0008006" key="2">
    <source>
        <dbReference type="Google" id="ProtNLM"/>
    </source>
</evidence>
<feature type="non-terminal residue" evidence="1">
    <location>
        <position position="203"/>
    </location>
</feature>
<dbReference type="GO" id="GO:0030170">
    <property type="term" value="F:pyridoxal phosphate binding"/>
    <property type="evidence" value="ECO:0007669"/>
    <property type="project" value="TreeGrafter"/>
</dbReference>